<dbReference type="RefSeq" id="WP_074672244.1">
    <property type="nucleotide sequence ID" value="NZ_FNQG01000007.1"/>
</dbReference>
<dbReference type="OrthoDB" id="9796485at2"/>
<keyword evidence="3" id="KW-0479">Metal-binding</keyword>
<organism evidence="9 10">
    <name type="scientific">Selenomonas ruminantium</name>
    <dbReference type="NCBI Taxonomy" id="971"/>
    <lineage>
        <taxon>Bacteria</taxon>
        <taxon>Bacillati</taxon>
        <taxon>Bacillota</taxon>
        <taxon>Negativicutes</taxon>
        <taxon>Selenomonadales</taxon>
        <taxon>Selenomonadaceae</taxon>
        <taxon>Selenomonas</taxon>
    </lineage>
</organism>
<dbReference type="GO" id="GO:0008936">
    <property type="term" value="F:nicotinamidase activity"/>
    <property type="evidence" value="ECO:0007669"/>
    <property type="project" value="UniProtKB-EC"/>
</dbReference>
<dbReference type="SUPFAM" id="SSF52499">
    <property type="entry name" value="Isochorismatase-like hydrolases"/>
    <property type="match status" value="1"/>
</dbReference>
<dbReference type="Gene3D" id="3.40.50.850">
    <property type="entry name" value="Isochorismatase-like"/>
    <property type="match status" value="1"/>
</dbReference>
<sequence>MNKKKLLIVVDMQNDFINGALGSPEAAAIVSNVAKKIEEARANNDFIIFTQDTHYDDYMETEEGKNLPVPHCIKNTEGWAISSQLNVPLEADVIEKTTFGAYNMGLSLASFYKNKVDSIELVGLCTDICVLSNAVIAKSACPNSHVAVDAACCAGVTPESHDTALAAMKAIQVEILNQGQEPWRK</sequence>
<accession>A0A1H3Y6H5</accession>
<evidence type="ECO:0000256" key="5">
    <source>
        <dbReference type="ARBA" id="ARBA00037900"/>
    </source>
</evidence>
<dbReference type="AlphaFoldDB" id="A0A1H3Y6H5"/>
<evidence type="ECO:0000256" key="1">
    <source>
        <dbReference type="ARBA" id="ARBA00006336"/>
    </source>
</evidence>
<proteinExistence type="inferred from homology"/>
<evidence type="ECO:0000256" key="7">
    <source>
        <dbReference type="ARBA" id="ARBA00043224"/>
    </source>
</evidence>
<evidence type="ECO:0000313" key="10">
    <source>
        <dbReference type="Proteomes" id="UP000183469"/>
    </source>
</evidence>
<evidence type="ECO:0000256" key="4">
    <source>
        <dbReference type="ARBA" id="ARBA00022801"/>
    </source>
</evidence>
<dbReference type="Proteomes" id="UP000183469">
    <property type="component" value="Unassembled WGS sequence"/>
</dbReference>
<comment type="similarity">
    <text evidence="1">Belongs to the isochorismatase family.</text>
</comment>
<gene>
    <name evidence="9" type="ORF">SAMN05660648_01833</name>
</gene>
<protein>
    <recommendedName>
        <fullName evidence="6">nicotinamidase</fullName>
        <ecNumber evidence="6">3.5.1.19</ecNumber>
    </recommendedName>
    <alternativeName>
        <fullName evidence="7">Nicotinamide deamidase</fullName>
    </alternativeName>
</protein>
<dbReference type="Pfam" id="PF00857">
    <property type="entry name" value="Isochorismatase"/>
    <property type="match status" value="1"/>
</dbReference>
<dbReference type="PANTHER" id="PTHR11080">
    <property type="entry name" value="PYRAZINAMIDASE/NICOTINAMIDASE"/>
    <property type="match status" value="1"/>
</dbReference>
<reference evidence="9 10" key="1">
    <citation type="submission" date="2016-10" db="EMBL/GenBank/DDBJ databases">
        <authorList>
            <person name="de Groot N.N."/>
        </authorList>
    </citation>
    <scope>NUCLEOTIDE SEQUENCE [LARGE SCALE GENOMIC DNA]</scope>
    <source>
        <strain evidence="9 10">DSM 2872</strain>
    </source>
</reference>
<dbReference type="InterPro" id="IPR000868">
    <property type="entry name" value="Isochorismatase-like_dom"/>
</dbReference>
<keyword evidence="2" id="KW-0662">Pyridine nucleotide biosynthesis</keyword>
<evidence type="ECO:0000256" key="2">
    <source>
        <dbReference type="ARBA" id="ARBA00022642"/>
    </source>
</evidence>
<dbReference type="EMBL" id="FNQG01000007">
    <property type="protein sequence ID" value="SEA07269.1"/>
    <property type="molecule type" value="Genomic_DNA"/>
</dbReference>
<keyword evidence="4" id="KW-0378">Hydrolase</keyword>
<feature type="domain" description="Isochorismatase-like" evidence="8">
    <location>
        <begin position="6"/>
        <end position="176"/>
    </location>
</feature>
<dbReference type="GO" id="GO:0046872">
    <property type="term" value="F:metal ion binding"/>
    <property type="evidence" value="ECO:0007669"/>
    <property type="project" value="UniProtKB-KW"/>
</dbReference>
<comment type="pathway">
    <text evidence="5">Cofactor biosynthesis; nicotinate biosynthesis; nicotinate from nicotinamide: step 1/1.</text>
</comment>
<evidence type="ECO:0000259" key="8">
    <source>
        <dbReference type="Pfam" id="PF00857"/>
    </source>
</evidence>
<dbReference type="GO" id="GO:0019363">
    <property type="term" value="P:pyridine nucleotide biosynthetic process"/>
    <property type="evidence" value="ECO:0007669"/>
    <property type="project" value="UniProtKB-KW"/>
</dbReference>
<dbReference type="InterPro" id="IPR036380">
    <property type="entry name" value="Isochorismatase-like_sf"/>
</dbReference>
<evidence type="ECO:0000313" key="9">
    <source>
        <dbReference type="EMBL" id="SEA07269.1"/>
    </source>
</evidence>
<dbReference type="CDD" id="cd00431">
    <property type="entry name" value="cysteine_hydrolases"/>
    <property type="match status" value="1"/>
</dbReference>
<dbReference type="EC" id="3.5.1.19" evidence="6"/>
<dbReference type="InterPro" id="IPR052347">
    <property type="entry name" value="Isochorismatase_Nicotinamidase"/>
</dbReference>
<name>A0A1H3Y6H5_SELRU</name>
<dbReference type="PANTHER" id="PTHR11080:SF2">
    <property type="entry name" value="LD05707P"/>
    <property type="match status" value="1"/>
</dbReference>
<evidence type="ECO:0000256" key="3">
    <source>
        <dbReference type="ARBA" id="ARBA00022723"/>
    </source>
</evidence>
<evidence type="ECO:0000256" key="6">
    <source>
        <dbReference type="ARBA" id="ARBA00039017"/>
    </source>
</evidence>